<keyword evidence="5" id="KW-0479">Metal-binding</keyword>
<comment type="similarity">
    <text evidence="3">Belongs to the NSE2 family.</text>
</comment>
<keyword evidence="9" id="KW-0539">Nucleus</keyword>
<feature type="compositionally biased region" description="Acidic residues" evidence="11">
    <location>
        <begin position="400"/>
        <end position="416"/>
    </location>
</feature>
<dbReference type="PROSITE" id="PS51044">
    <property type="entry name" value="ZF_SP_RING"/>
    <property type="match status" value="1"/>
</dbReference>
<dbReference type="Gene3D" id="3.30.40.10">
    <property type="entry name" value="Zinc/RING finger domain, C3HC4 (zinc finger)"/>
    <property type="match status" value="1"/>
</dbReference>
<dbReference type="GO" id="GO:0016925">
    <property type="term" value="P:protein sumoylation"/>
    <property type="evidence" value="ECO:0007669"/>
    <property type="project" value="UniProtKB-UniPathway"/>
</dbReference>
<evidence type="ECO:0000256" key="4">
    <source>
        <dbReference type="ARBA" id="ARBA00022679"/>
    </source>
</evidence>
<dbReference type="EMBL" id="SAEB01000003">
    <property type="protein sequence ID" value="RVD88654.1"/>
    <property type="molecule type" value="Genomic_DNA"/>
</dbReference>
<dbReference type="GO" id="GO:0005634">
    <property type="term" value="C:nucleus"/>
    <property type="evidence" value="ECO:0007669"/>
    <property type="project" value="UniProtKB-SubCell"/>
</dbReference>
<feature type="region of interest" description="Disordered" evidence="11">
    <location>
        <begin position="203"/>
        <end position="230"/>
    </location>
</feature>
<evidence type="ECO:0000256" key="2">
    <source>
        <dbReference type="ARBA" id="ARBA00004718"/>
    </source>
</evidence>
<feature type="region of interest" description="Disordered" evidence="11">
    <location>
        <begin position="63"/>
        <end position="84"/>
    </location>
</feature>
<dbReference type="PANTHER" id="PTHR21330">
    <property type="entry name" value="E3 SUMO-PROTEIN LIGASE NSE2"/>
    <property type="match status" value="1"/>
</dbReference>
<dbReference type="CDD" id="cd16651">
    <property type="entry name" value="SPL-RING_NSE2"/>
    <property type="match status" value="1"/>
</dbReference>
<sequence>MPPRRHQNAPRRAGRASPPEHAPCVLPIHQTASGDLRSLHAKYPPSNLTRLIKDATELLRDSSSKFAENRRQKVFEQDKERDEETEQAIAELGVRVERNIRGLVDMDEQLQMMKAVLQDIGEAEKHRGNGDGVQPVEEFLKQMKRRDRAYRRRDLKDRYGNSAEYIELRSLVHGLGKPDAPQPQKKDWFKTPMFVCDGQAQISDEDPVSESEGEDIDPDVEMAGEDDDESDDGIEAVAVTRNLKCPLTMQLFKDPVKAACGHVFEKEALLEVLKSYRQLKKENACPTPGCGKLINVKDLKPDALTKRLAETKAKEKELADQRAVVAGAGNDESGDEEVAVSHSKKKRKSKPKAIKEEEIPYVGDGSDDRISGGEGERVLDSHDEQNEEEDDRVPDSHDEAGEEDDDEKVDEEMDSR</sequence>
<dbReference type="UniPathway" id="UPA00886"/>
<keyword evidence="7" id="KW-0833">Ubl conjugation pathway</keyword>
<evidence type="ECO:0000313" key="13">
    <source>
        <dbReference type="EMBL" id="RVD88654.1"/>
    </source>
</evidence>
<dbReference type="GO" id="GO:0000724">
    <property type="term" value="P:double-strand break repair via homologous recombination"/>
    <property type="evidence" value="ECO:0007669"/>
    <property type="project" value="InterPro"/>
</dbReference>
<evidence type="ECO:0000256" key="9">
    <source>
        <dbReference type="ARBA" id="ARBA00023242"/>
    </source>
</evidence>
<dbReference type="STRING" id="97331.A0A437ABL3"/>
<evidence type="ECO:0000256" key="6">
    <source>
        <dbReference type="ARBA" id="ARBA00022771"/>
    </source>
</evidence>
<evidence type="ECO:0000256" key="10">
    <source>
        <dbReference type="PROSITE-ProRule" id="PRU00452"/>
    </source>
</evidence>
<dbReference type="GO" id="GO:0061665">
    <property type="term" value="F:SUMO ligase activity"/>
    <property type="evidence" value="ECO:0007669"/>
    <property type="project" value="TreeGrafter"/>
</dbReference>
<comment type="pathway">
    <text evidence="2">Protein modification; protein sumoylation.</text>
</comment>
<protein>
    <recommendedName>
        <fullName evidence="12">SP-RING-type domain-containing protein</fullName>
    </recommendedName>
</protein>
<evidence type="ECO:0000256" key="11">
    <source>
        <dbReference type="SAM" id="MobiDB-lite"/>
    </source>
</evidence>
<dbReference type="GO" id="GO:0030915">
    <property type="term" value="C:Smc5-Smc6 complex"/>
    <property type="evidence" value="ECO:0007669"/>
    <property type="project" value="InterPro"/>
</dbReference>
<evidence type="ECO:0000256" key="3">
    <source>
        <dbReference type="ARBA" id="ARBA00008212"/>
    </source>
</evidence>
<feature type="region of interest" description="Disordered" evidence="11">
    <location>
        <begin position="1"/>
        <end position="26"/>
    </location>
</feature>
<feature type="compositionally biased region" description="Basic and acidic residues" evidence="11">
    <location>
        <begin position="63"/>
        <end position="82"/>
    </location>
</feature>
<comment type="caution">
    <text evidence="13">The sequence shown here is derived from an EMBL/GenBank/DDBJ whole genome shotgun (WGS) entry which is preliminary data.</text>
</comment>
<keyword evidence="4" id="KW-0808">Transferase</keyword>
<feature type="domain" description="SP-RING-type" evidence="12">
    <location>
        <begin position="230"/>
        <end position="314"/>
    </location>
</feature>
<evidence type="ECO:0000256" key="8">
    <source>
        <dbReference type="ARBA" id="ARBA00022833"/>
    </source>
</evidence>
<feature type="region of interest" description="Disordered" evidence="11">
    <location>
        <begin position="313"/>
        <end position="416"/>
    </location>
</feature>
<dbReference type="AlphaFoldDB" id="A0A437ABL3"/>
<proteinExistence type="inferred from homology"/>
<comment type="subcellular location">
    <subcellularLocation>
        <location evidence="1">Nucleus</location>
    </subcellularLocation>
</comment>
<keyword evidence="8" id="KW-0862">Zinc</keyword>
<keyword evidence="6 10" id="KW-0863">Zinc-finger</keyword>
<dbReference type="InterPro" id="IPR013083">
    <property type="entry name" value="Znf_RING/FYVE/PHD"/>
</dbReference>
<dbReference type="Proteomes" id="UP000283090">
    <property type="component" value="Unassembled WGS sequence"/>
</dbReference>
<dbReference type="OrthoDB" id="756301at2759"/>
<dbReference type="RefSeq" id="XP_067494198.1">
    <property type="nucleotide sequence ID" value="XM_067631676.1"/>
</dbReference>
<keyword evidence="14" id="KW-1185">Reference proteome</keyword>
<organism evidence="13 14">
    <name type="scientific">Arthrobotrys flagrans</name>
    <name type="common">Nematode-trapping fungus</name>
    <name type="synonym">Trichothecium flagrans</name>
    <dbReference type="NCBI Taxonomy" id="97331"/>
    <lineage>
        <taxon>Eukaryota</taxon>
        <taxon>Fungi</taxon>
        <taxon>Dikarya</taxon>
        <taxon>Ascomycota</taxon>
        <taxon>Pezizomycotina</taxon>
        <taxon>Orbiliomycetes</taxon>
        <taxon>Orbiliales</taxon>
        <taxon>Orbiliaceae</taxon>
        <taxon>Arthrobotrys</taxon>
    </lineage>
</organism>
<dbReference type="InterPro" id="IPR026846">
    <property type="entry name" value="Nse2(Mms21)"/>
</dbReference>
<gene>
    <name evidence="13" type="ORF">DFL_002831</name>
</gene>
<evidence type="ECO:0000259" key="12">
    <source>
        <dbReference type="PROSITE" id="PS51044"/>
    </source>
</evidence>
<dbReference type="VEuPathDB" id="FungiDB:DFL_002831"/>
<dbReference type="InterPro" id="IPR004181">
    <property type="entry name" value="Znf_MIZ"/>
</dbReference>
<dbReference type="GO" id="GO:0008270">
    <property type="term" value="F:zinc ion binding"/>
    <property type="evidence" value="ECO:0007669"/>
    <property type="project" value="UniProtKB-KW"/>
</dbReference>
<evidence type="ECO:0000256" key="7">
    <source>
        <dbReference type="ARBA" id="ARBA00022786"/>
    </source>
</evidence>
<feature type="compositionally biased region" description="Basic and acidic residues" evidence="11">
    <location>
        <begin position="366"/>
        <end position="384"/>
    </location>
</feature>
<feature type="compositionally biased region" description="Basic residues" evidence="11">
    <location>
        <begin position="1"/>
        <end position="14"/>
    </location>
</feature>
<dbReference type="Pfam" id="PF11789">
    <property type="entry name" value="zf-Nse"/>
    <property type="match status" value="1"/>
</dbReference>
<evidence type="ECO:0000313" key="14">
    <source>
        <dbReference type="Proteomes" id="UP000283090"/>
    </source>
</evidence>
<dbReference type="SUPFAM" id="SSF57850">
    <property type="entry name" value="RING/U-box"/>
    <property type="match status" value="1"/>
</dbReference>
<accession>A0A437ABL3</accession>
<dbReference type="GeneID" id="93585142"/>
<reference evidence="13 14" key="1">
    <citation type="submission" date="2019-01" db="EMBL/GenBank/DDBJ databases">
        <title>Intercellular communication is required for trap formation in the nematode-trapping fungus Duddingtonia flagrans.</title>
        <authorList>
            <person name="Youssar L."/>
            <person name="Wernet V."/>
            <person name="Hensel N."/>
            <person name="Hildebrandt H.-G."/>
            <person name="Fischer R."/>
        </authorList>
    </citation>
    <scope>NUCLEOTIDE SEQUENCE [LARGE SCALE GENOMIC DNA]</scope>
    <source>
        <strain evidence="13 14">CBS H-5679</strain>
    </source>
</reference>
<feature type="compositionally biased region" description="Basic residues" evidence="11">
    <location>
        <begin position="342"/>
        <end position="352"/>
    </location>
</feature>
<dbReference type="PANTHER" id="PTHR21330:SF1">
    <property type="entry name" value="E3 SUMO-PROTEIN LIGASE NSE2"/>
    <property type="match status" value="1"/>
</dbReference>
<evidence type="ECO:0000256" key="1">
    <source>
        <dbReference type="ARBA" id="ARBA00004123"/>
    </source>
</evidence>
<evidence type="ECO:0000256" key="5">
    <source>
        <dbReference type="ARBA" id="ARBA00022723"/>
    </source>
</evidence>
<name>A0A437ABL3_ARTFL</name>